<dbReference type="InterPro" id="IPR006597">
    <property type="entry name" value="Sel1-like"/>
</dbReference>
<dbReference type="PANTHER" id="PTHR10906">
    <property type="entry name" value="SECY/SEC61-ALPHA FAMILY MEMBER"/>
    <property type="match status" value="1"/>
</dbReference>
<evidence type="ECO:0000256" key="3">
    <source>
        <dbReference type="ARBA" id="ARBA00022448"/>
    </source>
</evidence>
<evidence type="ECO:0000256" key="10">
    <source>
        <dbReference type="RuleBase" id="RU004349"/>
    </source>
</evidence>
<accession>A0ABQ8XMC5</accession>
<evidence type="ECO:0000256" key="2">
    <source>
        <dbReference type="ARBA" id="ARBA00005751"/>
    </source>
</evidence>
<keyword evidence="5 9" id="KW-0653">Protein transport</keyword>
<keyword evidence="8 11" id="KW-0472">Membrane</keyword>
<comment type="subcellular location">
    <subcellularLocation>
        <location evidence="1">Endomembrane system</location>
        <topology evidence="1">Multi-pass membrane protein</topology>
    </subcellularLocation>
    <subcellularLocation>
        <location evidence="9">Membrane</location>
        <topology evidence="9">Multi-pass membrane protein</topology>
    </subcellularLocation>
</comment>
<keyword evidence="6 11" id="KW-1133">Transmembrane helix</keyword>
<evidence type="ECO:0000256" key="4">
    <source>
        <dbReference type="ARBA" id="ARBA00022692"/>
    </source>
</evidence>
<dbReference type="Pfam" id="PF00344">
    <property type="entry name" value="SecY"/>
    <property type="match status" value="1"/>
</dbReference>
<protein>
    <submittedName>
        <fullName evidence="13">F9k20.24 protein</fullName>
    </submittedName>
</protein>
<feature type="transmembrane region" description="Helical" evidence="11">
    <location>
        <begin position="922"/>
        <end position="942"/>
    </location>
</feature>
<dbReference type="Pfam" id="PF10559">
    <property type="entry name" value="Plug_translocon"/>
    <property type="match status" value="1"/>
</dbReference>
<dbReference type="SMART" id="SM00671">
    <property type="entry name" value="SEL1"/>
    <property type="match status" value="10"/>
</dbReference>
<dbReference type="SUPFAM" id="SSF81901">
    <property type="entry name" value="HCP-like"/>
    <property type="match status" value="3"/>
</dbReference>
<dbReference type="Gene3D" id="1.10.3370.10">
    <property type="entry name" value="SecY subunit domain"/>
    <property type="match status" value="1"/>
</dbReference>
<keyword evidence="4 9" id="KW-0812">Transmembrane</keyword>
<evidence type="ECO:0000313" key="13">
    <source>
        <dbReference type="EMBL" id="KAJ6233162.1"/>
    </source>
</evidence>
<dbReference type="PROSITE" id="PS00756">
    <property type="entry name" value="SECY_2"/>
    <property type="match status" value="1"/>
</dbReference>
<dbReference type="Gene3D" id="1.25.40.10">
    <property type="entry name" value="Tetratricopeptide repeat domain"/>
    <property type="match status" value="4"/>
</dbReference>
<keyword evidence="7 9" id="KW-0811">Translocation</keyword>
<dbReference type="InterPro" id="IPR000210">
    <property type="entry name" value="BTB/POZ_dom"/>
</dbReference>
<dbReference type="EMBL" id="JAOAOG010000283">
    <property type="protein sequence ID" value="KAJ6233162.1"/>
    <property type="molecule type" value="Genomic_DNA"/>
</dbReference>
<evidence type="ECO:0000256" key="8">
    <source>
        <dbReference type="ARBA" id="ARBA00023136"/>
    </source>
</evidence>
<dbReference type="InterPro" id="IPR030659">
    <property type="entry name" value="SecY_CS"/>
</dbReference>
<dbReference type="Proteomes" id="UP001150062">
    <property type="component" value="Unassembled WGS sequence"/>
</dbReference>
<name>A0ABQ8XMC5_9EUKA</name>
<keyword evidence="14" id="KW-1185">Reference proteome</keyword>
<feature type="transmembrane region" description="Helical" evidence="11">
    <location>
        <begin position="808"/>
        <end position="830"/>
    </location>
</feature>
<comment type="similarity">
    <text evidence="2 10">Belongs to the SecY/SEC61-alpha family.</text>
</comment>
<dbReference type="NCBIfam" id="TIGR00967">
    <property type="entry name" value="3a0501s007"/>
    <property type="match status" value="1"/>
</dbReference>
<dbReference type="InterPro" id="IPR023201">
    <property type="entry name" value="SecY_dom_sf"/>
</dbReference>
<gene>
    <name evidence="13" type="ORF">M0813_30268</name>
</gene>
<comment type="caution">
    <text evidence="13">The sequence shown here is derived from an EMBL/GenBank/DDBJ whole genome shotgun (WGS) entry which is preliminary data.</text>
</comment>
<dbReference type="Pfam" id="PF08238">
    <property type="entry name" value="Sel1"/>
    <property type="match status" value="9"/>
</dbReference>
<dbReference type="InterPro" id="IPR011333">
    <property type="entry name" value="SKP1/BTB/POZ_sf"/>
</dbReference>
<evidence type="ECO:0000256" key="9">
    <source>
        <dbReference type="RuleBase" id="RU003484"/>
    </source>
</evidence>
<feature type="domain" description="BTB" evidence="12">
    <location>
        <begin position="655"/>
        <end position="722"/>
    </location>
</feature>
<organism evidence="13 14">
    <name type="scientific">Anaeramoeba flamelloides</name>
    <dbReference type="NCBI Taxonomy" id="1746091"/>
    <lineage>
        <taxon>Eukaryota</taxon>
        <taxon>Metamonada</taxon>
        <taxon>Anaeramoebidae</taxon>
        <taxon>Anaeramoeba</taxon>
    </lineage>
</organism>
<dbReference type="NCBIfam" id="NF006341">
    <property type="entry name" value="PRK08568.1-5"/>
    <property type="match status" value="1"/>
</dbReference>
<reference evidence="13" key="1">
    <citation type="submission" date="2022-08" db="EMBL/GenBank/DDBJ databases">
        <title>Novel sulfate-reducing endosymbionts in the free-living metamonad Anaeramoeba.</title>
        <authorList>
            <person name="Jerlstrom-Hultqvist J."/>
            <person name="Cepicka I."/>
            <person name="Gallot-Lavallee L."/>
            <person name="Salas-Leiva D."/>
            <person name="Curtis B.A."/>
            <person name="Zahonova K."/>
            <person name="Pipaliya S."/>
            <person name="Dacks J."/>
            <person name="Roger A.J."/>
        </authorList>
    </citation>
    <scope>NUCLEOTIDE SEQUENCE</scope>
    <source>
        <strain evidence="13">Schooner1</strain>
    </source>
</reference>
<keyword evidence="3 9" id="KW-0813">Transport</keyword>
<evidence type="ECO:0000313" key="14">
    <source>
        <dbReference type="Proteomes" id="UP001150062"/>
    </source>
</evidence>
<feature type="transmembrane region" description="Helical" evidence="11">
    <location>
        <begin position="1015"/>
        <end position="1035"/>
    </location>
</feature>
<dbReference type="CDD" id="cd18186">
    <property type="entry name" value="BTB_POZ_ZBTB_KLHL-like"/>
    <property type="match status" value="1"/>
</dbReference>
<evidence type="ECO:0000256" key="5">
    <source>
        <dbReference type="ARBA" id="ARBA00022927"/>
    </source>
</evidence>
<dbReference type="InterPro" id="IPR002208">
    <property type="entry name" value="SecY/SEC61-alpha"/>
</dbReference>
<feature type="transmembrane region" description="Helical" evidence="11">
    <location>
        <begin position="892"/>
        <end position="910"/>
    </location>
</feature>
<dbReference type="PROSITE" id="PS50097">
    <property type="entry name" value="BTB"/>
    <property type="match status" value="1"/>
</dbReference>
<dbReference type="InterPro" id="IPR019561">
    <property type="entry name" value="Translocon_Sec61/SecY_plug_dom"/>
</dbReference>
<evidence type="ECO:0000256" key="11">
    <source>
        <dbReference type="SAM" id="Phobius"/>
    </source>
</evidence>
<proteinExistence type="inferred from homology"/>
<dbReference type="PROSITE" id="PS00755">
    <property type="entry name" value="SECY_1"/>
    <property type="match status" value="1"/>
</dbReference>
<evidence type="ECO:0000259" key="12">
    <source>
        <dbReference type="PROSITE" id="PS50097"/>
    </source>
</evidence>
<evidence type="ECO:0000256" key="1">
    <source>
        <dbReference type="ARBA" id="ARBA00004127"/>
    </source>
</evidence>
<feature type="transmembrane region" description="Helical" evidence="11">
    <location>
        <begin position="850"/>
        <end position="871"/>
    </location>
</feature>
<dbReference type="Gene3D" id="3.30.710.10">
    <property type="entry name" value="Potassium Channel Kv1.1, Chain A"/>
    <property type="match status" value="1"/>
</dbReference>
<sequence length="1255" mass="143118">MRKSRTSTKAQAKLGFLFFEGIQFPQSYETALNYFKLSAQANSHIGNFWVGEFFYKGYVVKRNYQKAFEYYSRASKLGSKQAINRLGDCYFYGRGVEQRDIIRALFLYLEAAEFGITISENSMEKCFCQKRMKNDQELQLLYPKVIEEIQKKSDKDQDPLYQVLLGVLYKNGNGLNKNEELAFKYFKSSSKMGNAIAQRKLALCYRSCPNEEKKKKSVYWNRQSLKQNNPGALNNHGIEYMGGLSVPQNYEEAVKLFRMSSELHNSNAFNSLGNCYLEGEGVQKDYDIAFKLFFKAHFLGSANGTTSVGFFYELEIGNLISNSTKAFQYYSIGKKLRNLDSTYSLAYCYLNGYGTDTIPELAFHLFKKCTARSHLPGMLSYARCLSEGRGCVKNNDLSLKIYQKAADQGDESAHHSLGVFYLNGHCIEKNLIRAYHHFRKAYELGHKQSKKIIPGSLLHFLIDHSAKTETIVKVLNEGTEINEIDNVDETPLNLLCSSERQDKLELIEEFINAGVNVTINQTNLIEKTNSLKNFIIKEVTRLLQLFSIVEDFFCLFNNEENCDIKILGKKLHKNWIEHRLGYQIDKNFELILSKYNERERNLFWIWLYSGMFLERRSIVVEIAERVGIVNIGEKTGRNGLINDLKRLYYSKVYLKDFTIITKNNDEIDVHKIILQARTGLFRNFFNSIKDLKNKVSDYTKKSFQSIQNFIHFLYFDDLSSVGCVIENEFILEDYYESILYYQLNSNTNLSYCLEQIKKMKTNDNENENGNINEKNRRQINTKNIISPLLQFVPEVKKPINKIPLKEKIWWTLGTLFVYLIACQIPIFGIIVNSGSDPLYHLRAVMASNRFTLMELGISPIVTSSLVMQLLAGAKILNIDQNNRQEKAKFESAQKLLGLIVTFGQATLYVFSGMYGSLSDLGIFRSVFIVLQLSLSGIIVLLLDELLQKGYGLGSGISLFITTNTCENIIWKAFSPTTTNTGRGTEFEGAIIAFFHFLITRKDKTRALKEAFYRRNLPNITNLLATVIIFLTVIYFQSFRVELPLRSQRVKGNAGTYPIKLFYTSNMPIILQSALVTNFFFFSQMLYKKFGGNILIRLLGKWEDVANQGRAIPVSGLAYFISPPRSFLEIFTNPFHAVIYLTFILGTSIIFSKSWVDISGSSAKDVAKQLRDQKMSLRGGYRDQTVKRKLAKYISTAAKFGGLCIGILSIVSDFMGAIGSGTGILLAVTMIHQYFETIQKESGGIAGLGGLGNLFK</sequence>
<dbReference type="InterPro" id="IPR011990">
    <property type="entry name" value="TPR-like_helical_dom_sf"/>
</dbReference>
<feature type="transmembrane region" description="Helical" evidence="11">
    <location>
        <begin position="1068"/>
        <end position="1086"/>
    </location>
</feature>
<dbReference type="Pfam" id="PF00651">
    <property type="entry name" value="BTB"/>
    <property type="match status" value="1"/>
</dbReference>
<dbReference type="SUPFAM" id="SSF103491">
    <property type="entry name" value="Preprotein translocase SecY subunit"/>
    <property type="match status" value="1"/>
</dbReference>
<evidence type="ECO:0000256" key="7">
    <source>
        <dbReference type="ARBA" id="ARBA00023010"/>
    </source>
</evidence>
<evidence type="ECO:0000256" key="6">
    <source>
        <dbReference type="ARBA" id="ARBA00022989"/>
    </source>
</evidence>